<keyword evidence="12" id="KW-0732">Signal</keyword>
<comment type="similarity">
    <text evidence="2 10 11">Belongs to the TonB-dependent receptor family.</text>
</comment>
<dbReference type="Proteomes" id="UP000004188">
    <property type="component" value="Unassembled WGS sequence"/>
</dbReference>
<dbReference type="InterPro" id="IPR037066">
    <property type="entry name" value="Plug_dom_sf"/>
</dbReference>
<evidence type="ECO:0000256" key="11">
    <source>
        <dbReference type="RuleBase" id="RU003357"/>
    </source>
</evidence>
<feature type="chain" id="PRO_5002843278" evidence="12">
    <location>
        <begin position="23"/>
        <end position="854"/>
    </location>
</feature>
<evidence type="ECO:0000259" key="14">
    <source>
        <dbReference type="Pfam" id="PF07715"/>
    </source>
</evidence>
<gene>
    <name evidence="15" type="ORF">KB13_1287</name>
</gene>
<feature type="domain" description="TonB-dependent receptor-like beta-barrel" evidence="13">
    <location>
        <begin position="269"/>
        <end position="804"/>
    </location>
</feature>
<evidence type="ECO:0000256" key="6">
    <source>
        <dbReference type="ARBA" id="ARBA00023077"/>
    </source>
</evidence>
<dbReference type="GO" id="GO:0044718">
    <property type="term" value="P:siderophore transmembrane transport"/>
    <property type="evidence" value="ECO:0007669"/>
    <property type="project" value="TreeGrafter"/>
</dbReference>
<dbReference type="GO" id="GO:0015344">
    <property type="term" value="F:siderophore uptake transmembrane transporter activity"/>
    <property type="evidence" value="ECO:0007669"/>
    <property type="project" value="TreeGrafter"/>
</dbReference>
<evidence type="ECO:0000256" key="12">
    <source>
        <dbReference type="SAM" id="SignalP"/>
    </source>
</evidence>
<keyword evidence="3 10" id="KW-0813">Transport</keyword>
<dbReference type="InterPro" id="IPR036942">
    <property type="entry name" value="Beta-barrel_TonB_sf"/>
</dbReference>
<name>B6BTE5_9PROT</name>
<keyword evidence="9 10" id="KW-0998">Cell outer membrane</keyword>
<evidence type="ECO:0000256" key="3">
    <source>
        <dbReference type="ARBA" id="ARBA00022448"/>
    </source>
</evidence>
<organism evidence="15 16">
    <name type="scientific">beta proteobacterium KB13</name>
    <dbReference type="NCBI Taxonomy" id="314607"/>
    <lineage>
        <taxon>Bacteria</taxon>
        <taxon>Pseudomonadati</taxon>
        <taxon>Pseudomonadota</taxon>
        <taxon>Betaproteobacteria</taxon>
        <taxon>Nitrosomonadales</taxon>
        <taxon>OM43 clade</taxon>
    </lineage>
</organism>
<dbReference type="SUPFAM" id="SSF56935">
    <property type="entry name" value="Porins"/>
    <property type="match status" value="1"/>
</dbReference>
<evidence type="ECO:0000256" key="9">
    <source>
        <dbReference type="ARBA" id="ARBA00023237"/>
    </source>
</evidence>
<keyword evidence="8 15" id="KW-0675">Receptor</keyword>
<evidence type="ECO:0000256" key="10">
    <source>
        <dbReference type="PROSITE-ProRule" id="PRU01360"/>
    </source>
</evidence>
<feature type="domain" description="TonB-dependent receptor plug" evidence="14">
    <location>
        <begin position="48"/>
        <end position="158"/>
    </location>
</feature>
<keyword evidence="4 10" id="KW-1134">Transmembrane beta strand</keyword>
<keyword evidence="7 10" id="KW-0472">Membrane</keyword>
<evidence type="ECO:0000259" key="13">
    <source>
        <dbReference type="Pfam" id="PF00593"/>
    </source>
</evidence>
<evidence type="ECO:0000256" key="2">
    <source>
        <dbReference type="ARBA" id="ARBA00009810"/>
    </source>
</evidence>
<evidence type="ECO:0000256" key="7">
    <source>
        <dbReference type="ARBA" id="ARBA00023136"/>
    </source>
</evidence>
<feature type="signal peptide" evidence="12">
    <location>
        <begin position="1"/>
        <end position="22"/>
    </location>
</feature>
<keyword evidence="6 11" id="KW-0798">TonB box</keyword>
<evidence type="ECO:0000256" key="8">
    <source>
        <dbReference type="ARBA" id="ARBA00023170"/>
    </source>
</evidence>
<dbReference type="Pfam" id="PF07715">
    <property type="entry name" value="Plug"/>
    <property type="match status" value="1"/>
</dbReference>
<dbReference type="STRING" id="314607.KB13_1287"/>
<proteinExistence type="inferred from homology"/>
<evidence type="ECO:0000313" key="16">
    <source>
        <dbReference type="Proteomes" id="UP000004188"/>
    </source>
</evidence>
<evidence type="ECO:0000313" key="15">
    <source>
        <dbReference type="EMBL" id="EDZ65154.1"/>
    </source>
</evidence>
<keyword evidence="16" id="KW-1185">Reference proteome</keyword>
<dbReference type="eggNOG" id="COG4772">
    <property type="taxonomic scope" value="Bacteria"/>
</dbReference>
<dbReference type="HOGENOM" id="CLU_008654_0_0_4"/>
<dbReference type="PROSITE" id="PS52016">
    <property type="entry name" value="TONB_DEPENDENT_REC_3"/>
    <property type="match status" value="1"/>
</dbReference>
<sequence length="854" mass="92871">MRVTKTKLSLAVLSALANTAYAEDLETSKINVYSPAPLPSIGLDQSIVPGSITVIQPQDVQQQSGVSLADYLNNNVQGISFNEVGGNPWQPEVFYRGYSAGSIAGNPQGLSIYVDGVRENQPFSDVVLWDTIPTWALSGAQVVGGSNPIYGLNTLGGAISMQTKNGKLFNKGVISATAGSWDRTAGLIEMGGIIDGTNIDYYFGYNHTSENGWRDHSPSHLNQAFGKIGMDLETGGRVELSYTGASNNLIGNGLAPKYLLGADNSGVNTVPDATENRYNKFNLAYTDLISDTVMLSANAYYIQSNRYTLNGDAEIEFDGDEFTNSGYSSINGRYMVNQGDDIDEIEAETRTTKTKQDKYGINAQLTFTDDLFGYKNHLVTGVNFETSLIGFVQNEYEGSSFIGNSRLIDTTTGEYENNSDLQGRTKTAGIYAVDTLSLNDQWHVTGGLRYNYTEIDNKDRRADQSAGSLTEKASYARINPTIGVTYKPTENYQTYASYSESNRAPTSIELGCSNPAIACSLPTQMADDPPLDDIVSKTYEAGASGRLTGDLKWNAAIYHAMNHDDIHFINNNAQNGLGYFDNVGRTRRDGIDVGVSGSGLFGMDLFGQGNKFSWSGSYGYVNATYDSDLRLVSDANTSRTVTTNSYNSYDDDALVDDDTDFASEVAVALYDLYDGTGLETDYNTANGVGAYDALNIETDADDADDWAEFVEDNIGIETSAIDVKRGDQLANIPQHRLKLRMNYNPAPNVRMGLTALGYGKSYMMGNENQKHQGDGENPGYFLLNADMSWSPAKNWMVSLKAINLLDKNYYNGGRLLMNGFTGVGNTARSEVFRGVGVIPGSPQAAWITVGYSFK</sequence>
<evidence type="ECO:0000256" key="1">
    <source>
        <dbReference type="ARBA" id="ARBA00004571"/>
    </source>
</evidence>
<dbReference type="InterPro" id="IPR012910">
    <property type="entry name" value="Plug_dom"/>
</dbReference>
<keyword evidence="5 10" id="KW-0812">Transmembrane</keyword>
<dbReference type="Gene3D" id="2.170.130.10">
    <property type="entry name" value="TonB-dependent receptor, plug domain"/>
    <property type="match status" value="1"/>
</dbReference>
<dbReference type="Pfam" id="PF00593">
    <property type="entry name" value="TonB_dep_Rec_b-barrel"/>
    <property type="match status" value="1"/>
</dbReference>
<dbReference type="InterPro" id="IPR000531">
    <property type="entry name" value="Beta-barrel_TonB"/>
</dbReference>
<evidence type="ECO:0000256" key="5">
    <source>
        <dbReference type="ARBA" id="ARBA00022692"/>
    </source>
</evidence>
<accession>B6BTE5</accession>
<dbReference type="Gene3D" id="2.40.170.20">
    <property type="entry name" value="TonB-dependent receptor, beta-barrel domain"/>
    <property type="match status" value="1"/>
</dbReference>
<dbReference type="InterPro" id="IPR039426">
    <property type="entry name" value="TonB-dep_rcpt-like"/>
</dbReference>
<dbReference type="GO" id="GO:0009279">
    <property type="term" value="C:cell outer membrane"/>
    <property type="evidence" value="ECO:0007669"/>
    <property type="project" value="UniProtKB-SubCell"/>
</dbReference>
<protein>
    <submittedName>
        <fullName evidence="15">TonB-dependent receptor</fullName>
    </submittedName>
</protein>
<evidence type="ECO:0000256" key="4">
    <source>
        <dbReference type="ARBA" id="ARBA00022452"/>
    </source>
</evidence>
<reference evidence="16" key="1">
    <citation type="journal article" date="2012" name="Stand. Genomic Sci.">
        <title>Genome sequence of strain HIMB624, a cultured representative from the OM43 clade of marine Betaproteobacteria.</title>
        <authorList>
            <person name="Huggett M.J."/>
            <person name="Hayakawa D.H."/>
            <person name="Rappe M.S."/>
        </authorList>
    </citation>
    <scope>NUCLEOTIDE SEQUENCE [LARGE SCALE GENOMIC DNA]</scope>
    <source>
        <strain evidence="16">KB13</strain>
    </source>
</reference>
<comment type="subcellular location">
    <subcellularLocation>
        <location evidence="1 10">Cell outer membrane</location>
        <topology evidence="1 10">Multi-pass membrane protein</topology>
    </subcellularLocation>
</comment>
<dbReference type="AlphaFoldDB" id="B6BTE5"/>
<dbReference type="EMBL" id="DS995299">
    <property type="protein sequence ID" value="EDZ65154.1"/>
    <property type="molecule type" value="Genomic_DNA"/>
</dbReference>
<dbReference type="PANTHER" id="PTHR30069">
    <property type="entry name" value="TONB-DEPENDENT OUTER MEMBRANE RECEPTOR"/>
    <property type="match status" value="1"/>
</dbReference>
<dbReference type="PANTHER" id="PTHR30069:SF39">
    <property type="entry name" value="BLL6183 PROTEIN"/>
    <property type="match status" value="1"/>
</dbReference>